<dbReference type="PANTHER" id="PTHR43108:SF6">
    <property type="entry name" value="N-SULPHOGLUCOSAMINE SULPHOHYDROLASE"/>
    <property type="match status" value="1"/>
</dbReference>
<dbReference type="GO" id="GO:0004065">
    <property type="term" value="F:arylsulfatase activity"/>
    <property type="evidence" value="ECO:0007669"/>
    <property type="project" value="UniProtKB-EC"/>
</dbReference>
<evidence type="ECO:0000313" key="4">
    <source>
        <dbReference type="EMBL" id="KJL30519.1"/>
    </source>
</evidence>
<dbReference type="Proteomes" id="UP000033448">
    <property type="component" value="Unassembled WGS sequence"/>
</dbReference>
<reference evidence="4 5" key="1">
    <citation type="submission" date="2015-02" db="EMBL/GenBank/DDBJ databases">
        <title>Draft genome sequences of ten Microbacterium spp. with emphasis on heavy metal contaminated environments.</title>
        <authorList>
            <person name="Corretto E."/>
        </authorList>
    </citation>
    <scope>NUCLEOTIDE SEQUENCE [LARGE SCALE GENOMIC DNA]</scope>
    <source>
        <strain evidence="4 5">DSM 23848</strain>
    </source>
</reference>
<dbReference type="InterPro" id="IPR024607">
    <property type="entry name" value="Sulfatase_CS"/>
</dbReference>
<dbReference type="PANTHER" id="PTHR43108">
    <property type="entry name" value="N-ACETYLGLUCOSAMINE-6-SULFATASE FAMILY MEMBER"/>
    <property type="match status" value="1"/>
</dbReference>
<organism evidence="4 5">
    <name type="scientific">Microbacterium azadirachtae</name>
    <dbReference type="NCBI Taxonomy" id="582680"/>
    <lineage>
        <taxon>Bacteria</taxon>
        <taxon>Bacillati</taxon>
        <taxon>Actinomycetota</taxon>
        <taxon>Actinomycetes</taxon>
        <taxon>Micrococcales</taxon>
        <taxon>Microbacteriaceae</taxon>
        <taxon>Microbacterium</taxon>
    </lineage>
</organism>
<dbReference type="Pfam" id="PF16347">
    <property type="entry name" value="SGSH_C"/>
    <property type="match status" value="1"/>
</dbReference>
<comment type="similarity">
    <text evidence="1">Belongs to the sulfatase family.</text>
</comment>
<comment type="caution">
    <text evidence="4">The sequence shown here is derived from an EMBL/GenBank/DDBJ whole genome shotgun (WGS) entry which is preliminary data.</text>
</comment>
<dbReference type="CDD" id="cd16031">
    <property type="entry name" value="G6S_like"/>
    <property type="match status" value="1"/>
</dbReference>
<accession>A0A0F0LCW2</accession>
<evidence type="ECO:0000256" key="2">
    <source>
        <dbReference type="ARBA" id="ARBA00022801"/>
    </source>
</evidence>
<dbReference type="InterPro" id="IPR032506">
    <property type="entry name" value="SGSH_C"/>
</dbReference>
<dbReference type="InterPro" id="IPR017850">
    <property type="entry name" value="Alkaline_phosphatase_core_sf"/>
</dbReference>
<evidence type="ECO:0000256" key="1">
    <source>
        <dbReference type="ARBA" id="ARBA00008779"/>
    </source>
</evidence>
<dbReference type="PATRIC" id="fig|582680.7.peg.242"/>
<dbReference type="Gene3D" id="3.40.720.10">
    <property type="entry name" value="Alkaline Phosphatase, subunit A"/>
    <property type="match status" value="1"/>
</dbReference>
<evidence type="ECO:0000259" key="3">
    <source>
        <dbReference type="Pfam" id="PF16347"/>
    </source>
</evidence>
<dbReference type="EMBL" id="JYIT01000043">
    <property type="protein sequence ID" value="KJL30519.1"/>
    <property type="molecule type" value="Genomic_DNA"/>
</dbReference>
<dbReference type="SUPFAM" id="SSF53649">
    <property type="entry name" value="Alkaline phosphatase-like"/>
    <property type="match status" value="1"/>
</dbReference>
<name>A0A0F0LCW2_9MICO</name>
<dbReference type="PROSITE" id="PS00523">
    <property type="entry name" value="SULFATASE_1"/>
    <property type="match status" value="1"/>
</dbReference>
<dbReference type="RefSeq" id="WP_045248980.1">
    <property type="nucleotide sequence ID" value="NZ_FNGQ01000005.1"/>
</dbReference>
<protein>
    <submittedName>
        <fullName evidence="4">Arylsulfatase</fullName>
        <ecNumber evidence="4">3.1.6.1</ecNumber>
    </submittedName>
</protein>
<keyword evidence="5" id="KW-1185">Reference proteome</keyword>
<dbReference type="EC" id="3.1.6.1" evidence="4"/>
<gene>
    <name evidence="4" type="ORF">RL72_00230</name>
</gene>
<feature type="domain" description="N-sulphoglucosamine sulphohydrolase C-terminal" evidence="3">
    <location>
        <begin position="292"/>
        <end position="457"/>
    </location>
</feature>
<dbReference type="OrthoDB" id="9777306at2"/>
<proteinExistence type="inferred from homology"/>
<evidence type="ECO:0000313" key="5">
    <source>
        <dbReference type="Proteomes" id="UP000033448"/>
    </source>
</evidence>
<sequence length="475" mass="53861">MDSPRRPNIVFVLTDDHASNAIGCYGSVVNTTPGIDAIAAAGVRFDRALVENALCTPSRAAFLTGTYSHTSEVTTLTTHLANDRETFISALKAAGYRTAIFGKWHLGHGPDHDPVGFDHWEVLPDQGEYVDPEFHTPDGLVRYEGYVTDIITEHALAWMDAQGDEPYCVLVWHKAPHRPWEPHPRHADLFTDPIPLPATFHDDYEGRGTPAHHATMRIADDLNDIDLKQDPPSELGYAERALWKYQRYMQDYLRCVAAVDESVQALTGFLHESGRFDDTVTIYASDQGFYLGEHGWFDKRFMYEESLRMPLVLSYPARVAPGRSTDAMVSNVDIAQTLLDFAGVEAPGGMQGHSLVELMTADAPVPVRDAHYYRFYEHDDRSHHVWAHYGVRTERYKLIYFYADGMGLPNTRDTTYPPEWELFDLEKDPHELTSVHLDPAYADIRRELTLKLWDLQQDLGDSPHPRQPVPEGRTR</sequence>
<keyword evidence="2 4" id="KW-0378">Hydrolase</keyword>
<dbReference type="AlphaFoldDB" id="A0A0F0LCW2"/>